<proteinExistence type="predicted"/>
<reference evidence="2 3" key="1">
    <citation type="submission" date="2019-04" db="EMBL/GenBank/DDBJ databases">
        <authorList>
            <consortium name="Wellcome Sanger Institute Data Sharing"/>
        </authorList>
    </citation>
    <scope>NUCLEOTIDE SEQUENCE [LARGE SCALE GENOMIC DNA]</scope>
</reference>
<organism evidence="2 3">
    <name type="scientific">Scleropages formosus</name>
    <name type="common">Asian bonytongue</name>
    <name type="synonym">Osteoglossum formosum</name>
    <dbReference type="NCBI Taxonomy" id="113540"/>
    <lineage>
        <taxon>Eukaryota</taxon>
        <taxon>Metazoa</taxon>
        <taxon>Chordata</taxon>
        <taxon>Craniata</taxon>
        <taxon>Vertebrata</taxon>
        <taxon>Euteleostomi</taxon>
        <taxon>Actinopterygii</taxon>
        <taxon>Neopterygii</taxon>
        <taxon>Teleostei</taxon>
        <taxon>Osteoglossocephala</taxon>
        <taxon>Osteoglossomorpha</taxon>
        <taxon>Osteoglossiformes</taxon>
        <taxon>Osteoglossidae</taxon>
        <taxon>Scleropages</taxon>
    </lineage>
</organism>
<dbReference type="Ensembl" id="ENSSFOT00015042188.1">
    <property type="protein sequence ID" value="ENSSFOP00015077097.1"/>
    <property type="gene ID" value="ENSSFOG00015032701.1"/>
</dbReference>
<name>A0A8D0CKS9_SCLFO</name>
<dbReference type="OrthoDB" id="3647at2759"/>
<dbReference type="AlphaFoldDB" id="A0A8D0CKS9"/>
<reference evidence="2" key="3">
    <citation type="submission" date="2025-09" db="UniProtKB">
        <authorList>
            <consortium name="Ensembl"/>
        </authorList>
    </citation>
    <scope>IDENTIFICATION</scope>
</reference>
<dbReference type="CTD" id="155368"/>
<dbReference type="Gene3D" id="3.40.50.150">
    <property type="entry name" value="Vaccinia Virus protein VP39"/>
    <property type="match status" value="1"/>
</dbReference>
<reference evidence="2" key="2">
    <citation type="submission" date="2025-08" db="UniProtKB">
        <authorList>
            <consortium name="Ensembl"/>
        </authorList>
    </citation>
    <scope>IDENTIFICATION</scope>
</reference>
<feature type="domain" description="Methyltransferase type 11" evidence="1">
    <location>
        <begin position="71"/>
        <end position="164"/>
    </location>
</feature>
<protein>
    <submittedName>
        <fullName evidence="2">Methyltransferase like 27</fullName>
    </submittedName>
</protein>
<sequence>MEENGRTFSDVRNVILSAHKNAGAEDKVAFYNEWAANYNEDVHILDYRAPMLAARCLSAAFPGDREGALVLDVACGTGLVGAQLQKVKFRHFIGVDGSCAMLELAKSSGLYQELKQCLLGKETLPVEPESCDLVIIVGALSVGQVPVTVVKELWQAAKPGGYVCMTTRANAENQEYKRQLERVMAEMEQEGLWTCVDVVEVEQWERAVSDHETGYISGVVYLYKKIPRLGFKCD</sequence>
<dbReference type="GeneID" id="108921277"/>
<gene>
    <name evidence="2" type="primary">METTL27</name>
    <name evidence="2" type="synonym">mettl27</name>
</gene>
<dbReference type="GO" id="GO:0008757">
    <property type="term" value="F:S-adenosylmethionine-dependent methyltransferase activity"/>
    <property type="evidence" value="ECO:0007669"/>
    <property type="project" value="InterPro"/>
</dbReference>
<dbReference type="Proteomes" id="UP000694397">
    <property type="component" value="Chromosome 4"/>
</dbReference>
<dbReference type="CDD" id="cd02440">
    <property type="entry name" value="AdoMet_MTases"/>
    <property type="match status" value="1"/>
</dbReference>
<dbReference type="KEGG" id="sfm:108921277"/>
<dbReference type="InterPro" id="IPR013216">
    <property type="entry name" value="Methyltransf_11"/>
</dbReference>
<dbReference type="InterPro" id="IPR029063">
    <property type="entry name" value="SAM-dependent_MTases_sf"/>
</dbReference>
<accession>A0A8D0CKS9</accession>
<dbReference type="PANTHER" id="PTHR43591:SF101">
    <property type="entry name" value="METHYLTRANSFERASE-LIKE PROTEIN 27"/>
    <property type="match status" value="1"/>
</dbReference>
<dbReference type="GeneTree" id="ENSGT00530000063975"/>
<dbReference type="Pfam" id="PF08241">
    <property type="entry name" value="Methyltransf_11"/>
    <property type="match status" value="1"/>
</dbReference>
<evidence type="ECO:0000313" key="3">
    <source>
        <dbReference type="Proteomes" id="UP000694397"/>
    </source>
</evidence>
<evidence type="ECO:0000259" key="1">
    <source>
        <dbReference type="Pfam" id="PF08241"/>
    </source>
</evidence>
<dbReference type="PANTHER" id="PTHR43591">
    <property type="entry name" value="METHYLTRANSFERASE"/>
    <property type="match status" value="1"/>
</dbReference>
<keyword evidence="3" id="KW-1185">Reference proteome</keyword>
<dbReference type="RefSeq" id="XP_018586209.1">
    <property type="nucleotide sequence ID" value="XM_018730693.2"/>
</dbReference>
<dbReference type="SUPFAM" id="SSF53335">
    <property type="entry name" value="S-adenosyl-L-methionine-dependent methyltransferases"/>
    <property type="match status" value="1"/>
</dbReference>
<evidence type="ECO:0000313" key="2">
    <source>
        <dbReference type="Ensembl" id="ENSSFOP00015077097.1"/>
    </source>
</evidence>